<dbReference type="Gene3D" id="3.90.1580.10">
    <property type="entry name" value="paralog of FGE (formylglycine-generating enzyme)"/>
    <property type="match status" value="1"/>
</dbReference>
<dbReference type="InterPro" id="IPR051043">
    <property type="entry name" value="Sulfatase_Mod_Factor_Kinase"/>
</dbReference>
<dbReference type="InterPro" id="IPR042095">
    <property type="entry name" value="SUMF_sf"/>
</dbReference>
<feature type="domain" description="Cytochrome C Planctomycete-type" evidence="2">
    <location>
        <begin position="168"/>
        <end position="226"/>
    </location>
</feature>
<proteinExistence type="predicted"/>
<dbReference type="PANTHER" id="PTHR23150">
    <property type="entry name" value="SULFATASE MODIFYING FACTOR 1, 2"/>
    <property type="match status" value="1"/>
</dbReference>
<feature type="domain" description="Sulfatase-modifying factor enzyme-like" evidence="1">
    <location>
        <begin position="314"/>
        <end position="557"/>
    </location>
</feature>
<evidence type="ECO:0008006" key="4">
    <source>
        <dbReference type="Google" id="ProtNLM"/>
    </source>
</evidence>
<feature type="domain" description="Cytochrome C Planctomycete-type" evidence="2">
    <location>
        <begin position="62"/>
        <end position="121"/>
    </location>
</feature>
<dbReference type="Pfam" id="PF03781">
    <property type="entry name" value="FGE-sulfatase"/>
    <property type="match status" value="1"/>
</dbReference>
<protein>
    <recommendedName>
        <fullName evidence="4">Cytochrome c domain-containing protein</fullName>
    </recommendedName>
</protein>
<evidence type="ECO:0000259" key="1">
    <source>
        <dbReference type="Pfam" id="PF03781"/>
    </source>
</evidence>
<dbReference type="AlphaFoldDB" id="A0A381YGI6"/>
<reference evidence="3" key="1">
    <citation type="submission" date="2018-05" db="EMBL/GenBank/DDBJ databases">
        <authorList>
            <person name="Lanie J.A."/>
            <person name="Ng W.-L."/>
            <person name="Kazmierczak K.M."/>
            <person name="Andrzejewski T.M."/>
            <person name="Davidsen T.M."/>
            <person name="Wayne K.J."/>
            <person name="Tettelin H."/>
            <person name="Glass J.I."/>
            <person name="Rusch D."/>
            <person name="Podicherti R."/>
            <person name="Tsui H.-C.T."/>
            <person name="Winkler M.E."/>
        </authorList>
    </citation>
    <scope>NUCLEOTIDE SEQUENCE</scope>
</reference>
<sequence>MAKGNQPIDIGRVTTDIARLLEMQTKVNRLLLTAAALASQGGLAKAELSFEKQVQPVLASACLSCHGEKNDKGELRLHTHEGLLEGSEYGKVVVPGKPEKSSLYTSTVLLPDDDDIMPPKGELLTSDQANVLKEWIAAGAKWPEGLVIQQVRRIDFAKDIKPILESSCVSCHREGHDKGDLRLDEREHAFEAGEYGTAVVPFDLEKSTLYQSVTLPANHDDLMPPSNKGGPLPQEQLDLLRDWIVQGAAWPEGLKLEQTRRDTGKQPVAGGSLAAAPKVVIDIRTKAIEKLIRQLEPTMKPYEEEIPGTGVKFEMVPIPSGEFVMGSPADEPGRKATEGPTHTVNIAPFWMGKTETTWNTYTLFIYEEEERMVMKIRGYKPELNAVSDAVARPTTPYVEMSFGMGTDDFPAISMTQHAANTYCKWLTAKTGHYYRLPTEAEWEYACRAGTTTMYSFGDDPALLGEHAWHEGNSDFKYQKVGTKKPNPWGLHDMHGNVSEWALDQFVPGIYATFKEAVSNPFEYGKSLYPRVARGGSWMDKPQGLRSAGRIASSADWKFQDPQLPKSIWYHTDAQFLGFRVIRPLIVPSAEDMHKYWTTEGEPD</sequence>
<evidence type="ECO:0000313" key="3">
    <source>
        <dbReference type="EMBL" id="SVA76104.1"/>
    </source>
</evidence>
<accession>A0A381YGI6</accession>
<dbReference type="SUPFAM" id="SSF56436">
    <property type="entry name" value="C-type lectin-like"/>
    <property type="match status" value="1"/>
</dbReference>
<dbReference type="EMBL" id="UINC01018178">
    <property type="protein sequence ID" value="SVA76104.1"/>
    <property type="molecule type" value="Genomic_DNA"/>
</dbReference>
<dbReference type="PANTHER" id="PTHR23150:SF19">
    <property type="entry name" value="FORMYLGLYCINE-GENERATING ENZYME"/>
    <property type="match status" value="1"/>
</dbReference>
<gene>
    <name evidence="3" type="ORF">METZ01_LOCUS128958</name>
</gene>
<organism evidence="3">
    <name type="scientific">marine metagenome</name>
    <dbReference type="NCBI Taxonomy" id="408172"/>
    <lineage>
        <taxon>unclassified sequences</taxon>
        <taxon>metagenomes</taxon>
        <taxon>ecological metagenomes</taxon>
    </lineage>
</organism>
<dbReference type="InterPro" id="IPR011429">
    <property type="entry name" value="Cyt_c_Planctomycete-type"/>
</dbReference>
<dbReference type="Pfam" id="PF07635">
    <property type="entry name" value="PSCyt1"/>
    <property type="match status" value="2"/>
</dbReference>
<dbReference type="GO" id="GO:0120147">
    <property type="term" value="F:formylglycine-generating oxidase activity"/>
    <property type="evidence" value="ECO:0007669"/>
    <property type="project" value="TreeGrafter"/>
</dbReference>
<evidence type="ECO:0000259" key="2">
    <source>
        <dbReference type="Pfam" id="PF07635"/>
    </source>
</evidence>
<dbReference type="InterPro" id="IPR016187">
    <property type="entry name" value="CTDL_fold"/>
</dbReference>
<name>A0A381YGI6_9ZZZZ</name>
<dbReference type="InterPro" id="IPR005532">
    <property type="entry name" value="SUMF_dom"/>
</dbReference>